<dbReference type="InterPro" id="IPR044878">
    <property type="entry name" value="UbiA_sf"/>
</dbReference>
<dbReference type="Pfam" id="PF01040">
    <property type="entry name" value="UbiA"/>
    <property type="match status" value="1"/>
</dbReference>
<keyword evidence="7" id="KW-1185">Reference proteome</keyword>
<dbReference type="CDD" id="cd13965">
    <property type="entry name" value="PT_UbiA_3"/>
    <property type="match status" value="1"/>
</dbReference>
<organism evidence="6 7">
    <name type="scientific">Cerrena zonata</name>
    <dbReference type="NCBI Taxonomy" id="2478898"/>
    <lineage>
        <taxon>Eukaryota</taxon>
        <taxon>Fungi</taxon>
        <taxon>Dikarya</taxon>
        <taxon>Basidiomycota</taxon>
        <taxon>Agaricomycotina</taxon>
        <taxon>Agaricomycetes</taxon>
        <taxon>Polyporales</taxon>
        <taxon>Cerrenaceae</taxon>
        <taxon>Cerrena</taxon>
    </lineage>
</organism>
<evidence type="ECO:0000256" key="5">
    <source>
        <dbReference type="SAM" id="Phobius"/>
    </source>
</evidence>
<comment type="caution">
    <text evidence="6">The sequence shown here is derived from an EMBL/GenBank/DDBJ whole genome shotgun (WGS) entry which is preliminary data.</text>
</comment>
<keyword evidence="3 5" id="KW-1133">Transmembrane helix</keyword>
<evidence type="ECO:0000313" key="7">
    <source>
        <dbReference type="Proteomes" id="UP001385951"/>
    </source>
</evidence>
<feature type="transmembrane region" description="Helical" evidence="5">
    <location>
        <begin position="132"/>
        <end position="149"/>
    </location>
</feature>
<reference evidence="6 7" key="1">
    <citation type="submission" date="2022-09" db="EMBL/GenBank/DDBJ databases">
        <authorList>
            <person name="Palmer J.M."/>
        </authorList>
    </citation>
    <scope>NUCLEOTIDE SEQUENCE [LARGE SCALE GENOMIC DNA]</scope>
    <source>
        <strain evidence="6 7">DSM 7382</strain>
    </source>
</reference>
<dbReference type="EMBL" id="JASBNA010000005">
    <property type="protein sequence ID" value="KAK7691366.1"/>
    <property type="molecule type" value="Genomic_DNA"/>
</dbReference>
<name>A0AAW0GPD7_9APHY</name>
<keyword evidence="4 5" id="KW-0472">Membrane</keyword>
<dbReference type="InterPro" id="IPR000537">
    <property type="entry name" value="UbiA_prenyltransferase"/>
</dbReference>
<evidence type="ECO:0000313" key="6">
    <source>
        <dbReference type="EMBL" id="KAK7691366.1"/>
    </source>
</evidence>
<dbReference type="InterPro" id="IPR050475">
    <property type="entry name" value="Prenyltransferase_related"/>
</dbReference>
<dbReference type="GO" id="GO:0016765">
    <property type="term" value="F:transferase activity, transferring alkyl or aryl (other than methyl) groups"/>
    <property type="evidence" value="ECO:0007669"/>
    <property type="project" value="InterPro"/>
</dbReference>
<dbReference type="Gene3D" id="1.10.357.140">
    <property type="entry name" value="UbiA prenyltransferase"/>
    <property type="match status" value="1"/>
</dbReference>
<dbReference type="Proteomes" id="UP001385951">
    <property type="component" value="Unassembled WGS sequence"/>
</dbReference>
<accession>A0AAW0GPD7</accession>
<dbReference type="AlphaFoldDB" id="A0AAW0GPD7"/>
<evidence type="ECO:0000256" key="1">
    <source>
        <dbReference type="ARBA" id="ARBA00004141"/>
    </source>
</evidence>
<evidence type="ECO:0000256" key="2">
    <source>
        <dbReference type="ARBA" id="ARBA00022692"/>
    </source>
</evidence>
<dbReference type="PANTHER" id="PTHR42723">
    <property type="entry name" value="CHLOROPHYLL SYNTHASE"/>
    <property type="match status" value="1"/>
</dbReference>
<protein>
    <submittedName>
        <fullName evidence="6">Uncharacterized protein</fullName>
    </submittedName>
</protein>
<evidence type="ECO:0000256" key="4">
    <source>
        <dbReference type="ARBA" id="ARBA00023136"/>
    </source>
</evidence>
<sequence>MTIQPSQNLISGKLSNGNIFQIFSREFAKHAYTMYLFTKSDLRTTLIPITCFAMAAAPELQPGNVLHSICWIWIHLLQFDVSNQTLSPEEDKENKSYRPLPAGRMTIRNALIFRWALVPICLLYSLCYSVETFYASIALCALTFIYDEMGMHSSHWIVRNVVNASGFASFEVGATLVATRDRTSLDDVAILAICCSAGIFATTIHTQDFKDVIGDAAVGRRTLPITQPNFARLTVPVVLTLWSIGLGYTWDLGWYTALAFVTLACVTSARFFFLRTIPQDKNSFYYWYNIWLSAAHALPGYYRYYNT</sequence>
<dbReference type="GO" id="GO:0016020">
    <property type="term" value="C:membrane"/>
    <property type="evidence" value="ECO:0007669"/>
    <property type="project" value="UniProtKB-SubCell"/>
</dbReference>
<keyword evidence="2 5" id="KW-0812">Transmembrane</keyword>
<comment type="subcellular location">
    <subcellularLocation>
        <location evidence="1">Membrane</location>
        <topology evidence="1">Multi-pass membrane protein</topology>
    </subcellularLocation>
</comment>
<evidence type="ECO:0000256" key="3">
    <source>
        <dbReference type="ARBA" id="ARBA00022989"/>
    </source>
</evidence>
<dbReference type="PANTHER" id="PTHR42723:SF1">
    <property type="entry name" value="CHLOROPHYLL SYNTHASE, CHLOROPLASTIC"/>
    <property type="match status" value="1"/>
</dbReference>
<feature type="transmembrane region" description="Helical" evidence="5">
    <location>
        <begin position="285"/>
        <end position="304"/>
    </location>
</feature>
<proteinExistence type="predicted"/>
<gene>
    <name evidence="6" type="ORF">QCA50_004764</name>
</gene>
<feature type="transmembrane region" description="Helical" evidence="5">
    <location>
        <begin position="254"/>
        <end position="273"/>
    </location>
</feature>